<keyword evidence="2" id="KW-1185">Reference proteome</keyword>
<organism evidence="2 3">
    <name type="scientific">Trichuris muris</name>
    <name type="common">Mouse whipworm</name>
    <dbReference type="NCBI Taxonomy" id="70415"/>
    <lineage>
        <taxon>Eukaryota</taxon>
        <taxon>Metazoa</taxon>
        <taxon>Ecdysozoa</taxon>
        <taxon>Nematoda</taxon>
        <taxon>Enoplea</taxon>
        <taxon>Dorylaimia</taxon>
        <taxon>Trichinellida</taxon>
        <taxon>Trichuridae</taxon>
        <taxon>Trichuris</taxon>
    </lineage>
</organism>
<dbReference type="AlphaFoldDB" id="A0A5S6QEF6"/>
<proteinExistence type="predicted"/>
<feature type="signal peptide" evidence="1">
    <location>
        <begin position="1"/>
        <end position="16"/>
    </location>
</feature>
<keyword evidence="1" id="KW-0732">Signal</keyword>
<protein>
    <submittedName>
        <fullName evidence="3">Uncharacterized protein</fullName>
    </submittedName>
</protein>
<accession>A0A5S6QEF6</accession>
<name>A0A5S6QEF6_TRIMR</name>
<dbReference type="WBParaSite" id="TMUE_1000005603.1">
    <property type="protein sequence ID" value="TMUE_1000005603.1"/>
    <property type="gene ID" value="WBGene00290123"/>
</dbReference>
<sequence>MLVLLATFGLFVASEAAGLNGSLRRSRNEKFFVGNALSVDDEQFNLEGHNGQGLPGLIFVLGNARMRDTATRHHKSQNANLELKEIIAEMSDFVTAGMPLFFLCKLDATVTGNSSETKVYVHRSGHYYLGNRRPSKKYHDSHKCLPKTNDEEAENESDHFGLRTATTKVSYALMSEGMTACAKVCQSNGSLLFTYYTEGNIEICKPLRQDVCKETHSIARIMYVDGKKYALCEALQLPDDVRASVVQFPENVILPRLRVPAFDLFLQRRLGERITEKRVAYYETLFLESGTYYLRADLKTVHYVVCLVTGYEGSSGLFIMTQFHNNPVKLDYKSSSYFAQYELRCHGRQNAALSSYRSISVNNVVNMESKLQWTRLTANTRAGKWMFLEKVCGLNSILLRPIPNFLKHQFAYHISVLHEGNVISSRTGDGFTKATLRDYGPYQINVTVLYRHCNPHSRRIHSYTREIYLKPCILMKKDHEFHYREALVSSASALSQDLKLLCVLLLAIYL</sequence>
<evidence type="ECO:0000256" key="1">
    <source>
        <dbReference type="SAM" id="SignalP"/>
    </source>
</evidence>
<dbReference type="Proteomes" id="UP000046395">
    <property type="component" value="Unassembled WGS sequence"/>
</dbReference>
<evidence type="ECO:0000313" key="2">
    <source>
        <dbReference type="Proteomes" id="UP000046395"/>
    </source>
</evidence>
<feature type="chain" id="PRO_5024272095" evidence="1">
    <location>
        <begin position="17"/>
        <end position="510"/>
    </location>
</feature>
<evidence type="ECO:0000313" key="3">
    <source>
        <dbReference type="WBParaSite" id="TMUE_1000005603.1"/>
    </source>
</evidence>
<reference evidence="3" key="1">
    <citation type="submission" date="2019-12" db="UniProtKB">
        <authorList>
            <consortium name="WormBaseParasite"/>
        </authorList>
    </citation>
    <scope>IDENTIFICATION</scope>
</reference>